<evidence type="ECO:0000313" key="2">
    <source>
        <dbReference type="EMBL" id="GLI00114.1"/>
    </source>
</evidence>
<evidence type="ECO:0000313" key="3">
    <source>
        <dbReference type="Proteomes" id="UP001144280"/>
    </source>
</evidence>
<feature type="region of interest" description="Disordered" evidence="1">
    <location>
        <begin position="82"/>
        <end position="122"/>
    </location>
</feature>
<reference evidence="2" key="1">
    <citation type="submission" date="2022-12" db="EMBL/GenBank/DDBJ databases">
        <title>New Phytohabitans aurantiacus sp. RD004123 nov., an actinomycete isolated from soil.</title>
        <authorList>
            <person name="Triningsih D.W."/>
            <person name="Harunari E."/>
            <person name="Igarashi Y."/>
        </authorList>
    </citation>
    <scope>NUCLEOTIDE SEQUENCE</scope>
    <source>
        <strain evidence="2">RD004123</strain>
    </source>
</reference>
<feature type="compositionally biased region" description="Basic and acidic residues" evidence="1">
    <location>
        <begin position="105"/>
        <end position="122"/>
    </location>
</feature>
<dbReference type="EMBL" id="BSDI01000030">
    <property type="protein sequence ID" value="GLI00114.1"/>
    <property type="molecule type" value="Genomic_DNA"/>
</dbReference>
<gene>
    <name evidence="2" type="ORF">Pa4123_53900</name>
</gene>
<feature type="compositionally biased region" description="Low complexity" evidence="1">
    <location>
        <begin position="93"/>
        <end position="102"/>
    </location>
</feature>
<keyword evidence="3" id="KW-1185">Reference proteome</keyword>
<proteinExistence type="predicted"/>
<name>A0ABQ5QZY1_9ACTN</name>
<protein>
    <submittedName>
        <fullName evidence="2">Uncharacterized protein</fullName>
    </submittedName>
</protein>
<accession>A0ABQ5QZY1</accession>
<organism evidence="2 3">
    <name type="scientific">Phytohabitans aurantiacus</name>
    <dbReference type="NCBI Taxonomy" id="3016789"/>
    <lineage>
        <taxon>Bacteria</taxon>
        <taxon>Bacillati</taxon>
        <taxon>Actinomycetota</taxon>
        <taxon>Actinomycetes</taxon>
        <taxon>Micromonosporales</taxon>
        <taxon>Micromonosporaceae</taxon>
    </lineage>
</organism>
<sequence length="122" mass="12489">MRVDEPASAREEAERLVATALAALSSGRSFFGGQFATGDPECCVCPICRVIASMRDPSPDFAERLATGAGDFAAGVASLLRSLAEPPPPASPSSPSASSSPADQGDPHDDPWRAATRAGDDS</sequence>
<dbReference type="Proteomes" id="UP001144280">
    <property type="component" value="Unassembled WGS sequence"/>
</dbReference>
<evidence type="ECO:0000256" key="1">
    <source>
        <dbReference type="SAM" id="MobiDB-lite"/>
    </source>
</evidence>
<comment type="caution">
    <text evidence="2">The sequence shown here is derived from an EMBL/GenBank/DDBJ whole genome shotgun (WGS) entry which is preliminary data.</text>
</comment>